<keyword evidence="1" id="KW-0812">Transmembrane</keyword>
<feature type="transmembrane region" description="Helical" evidence="1">
    <location>
        <begin position="7"/>
        <end position="29"/>
    </location>
</feature>
<evidence type="ECO:0000256" key="1">
    <source>
        <dbReference type="SAM" id="Phobius"/>
    </source>
</evidence>
<dbReference type="RefSeq" id="WP_104439932.1">
    <property type="nucleotide sequence ID" value="NZ_CABMOB010000001.1"/>
</dbReference>
<dbReference type="Proteomes" id="UP000254512">
    <property type="component" value="Unassembled WGS sequence"/>
</dbReference>
<evidence type="ECO:0008006" key="4">
    <source>
        <dbReference type="Google" id="ProtNLM"/>
    </source>
</evidence>
<evidence type="ECO:0000313" key="3">
    <source>
        <dbReference type="Proteomes" id="UP000254512"/>
    </source>
</evidence>
<dbReference type="NCBIfam" id="NF033411">
    <property type="entry name" value="small_mem_YnhF"/>
    <property type="match status" value="1"/>
</dbReference>
<dbReference type="InterPro" id="IPR047743">
    <property type="entry name" value="YnhF-like"/>
</dbReference>
<dbReference type="GeneID" id="98907003"/>
<protein>
    <recommendedName>
        <fullName evidence="4">YnhF family membrane protein</fullName>
    </recommendedName>
</protein>
<proteinExistence type="predicted"/>
<sequence>MDTNLKIALITAFCALSGIFAFATVAIVFS</sequence>
<reference evidence="2 3" key="1">
    <citation type="submission" date="2018-06" db="EMBL/GenBank/DDBJ databases">
        <authorList>
            <consortium name="Pathogen Informatics"/>
            <person name="Doyle S."/>
        </authorList>
    </citation>
    <scope>NUCLEOTIDE SEQUENCE [LARGE SCALE GENOMIC DNA]</scope>
    <source>
        <strain evidence="2 3">NCTC11645</strain>
    </source>
</reference>
<gene>
    <name evidence="2" type="ORF">NCTC11645_01670</name>
</gene>
<dbReference type="AlphaFoldDB" id="A0A377HNI3"/>
<evidence type="ECO:0000313" key="2">
    <source>
        <dbReference type="EMBL" id="STO57285.1"/>
    </source>
</evidence>
<keyword evidence="1" id="KW-1133">Transmembrane helix</keyword>
<name>A0A377HNI3_GRIHO</name>
<dbReference type="EMBL" id="UGHD01000002">
    <property type="protein sequence ID" value="STO57285.1"/>
    <property type="molecule type" value="Genomic_DNA"/>
</dbReference>
<accession>A0A377HNI3</accession>
<keyword evidence="1" id="KW-0472">Membrane</keyword>
<dbReference type="KEGG" id="gho:AL542_18610"/>
<organism evidence="2 3">
    <name type="scientific">Grimontia hollisae</name>
    <name type="common">Vibrio hollisae</name>
    <dbReference type="NCBI Taxonomy" id="673"/>
    <lineage>
        <taxon>Bacteria</taxon>
        <taxon>Pseudomonadati</taxon>
        <taxon>Pseudomonadota</taxon>
        <taxon>Gammaproteobacteria</taxon>
        <taxon>Vibrionales</taxon>
        <taxon>Vibrionaceae</taxon>
        <taxon>Grimontia</taxon>
    </lineage>
</organism>